<dbReference type="PANTHER" id="PTHR11782:SF38">
    <property type="entry name" value="ECTONUCLEOSIDE TRIPHOSPHATE DIPHOSPHOHYDROLASE 3"/>
    <property type="match status" value="1"/>
</dbReference>
<proteinExistence type="inferred from homology"/>
<keyword evidence="6" id="KW-1133">Transmembrane helix</keyword>
<evidence type="ECO:0000313" key="8">
    <source>
        <dbReference type="Proteomes" id="UP000646548"/>
    </source>
</evidence>
<organism evidence="7 8">
    <name type="scientific">Oryzias melastigma</name>
    <name type="common">Marine medaka</name>
    <dbReference type="NCBI Taxonomy" id="30732"/>
    <lineage>
        <taxon>Eukaryota</taxon>
        <taxon>Metazoa</taxon>
        <taxon>Chordata</taxon>
        <taxon>Craniata</taxon>
        <taxon>Vertebrata</taxon>
        <taxon>Euteleostomi</taxon>
        <taxon>Actinopterygii</taxon>
        <taxon>Neopterygii</taxon>
        <taxon>Teleostei</taxon>
        <taxon>Neoteleostei</taxon>
        <taxon>Acanthomorphata</taxon>
        <taxon>Ovalentaria</taxon>
        <taxon>Atherinomorphae</taxon>
        <taxon>Beloniformes</taxon>
        <taxon>Adrianichthyidae</taxon>
        <taxon>Oryziinae</taxon>
        <taxon>Oryzias</taxon>
    </lineage>
</organism>
<keyword evidence="6" id="KW-0812">Transmembrane</keyword>
<feature type="binding site" evidence="4">
    <location>
        <begin position="269"/>
        <end position="273"/>
    </location>
    <ligand>
        <name>ATP</name>
        <dbReference type="ChEBI" id="CHEBI:30616"/>
    </ligand>
</feature>
<dbReference type="Pfam" id="PF01150">
    <property type="entry name" value="GDA1_CD39"/>
    <property type="match status" value="1"/>
</dbReference>
<accession>A0A834CCZ4</accession>
<gene>
    <name evidence="7" type="ORF">FQA47_008292</name>
</gene>
<dbReference type="EMBL" id="WKFB01000360">
    <property type="protein sequence ID" value="KAF6725469.1"/>
    <property type="molecule type" value="Genomic_DNA"/>
</dbReference>
<dbReference type="Gene3D" id="3.30.420.150">
    <property type="entry name" value="Exopolyphosphatase. Domain 2"/>
    <property type="match status" value="1"/>
</dbReference>
<reference evidence="7" key="1">
    <citation type="journal article" name="BMC Genomics">
        <title>Long-read sequencing and de novo genome assembly of marine medaka (Oryzias melastigma).</title>
        <authorList>
            <person name="Liang P."/>
            <person name="Saqib H.S.A."/>
            <person name="Ni X."/>
            <person name="Shen Y."/>
        </authorList>
    </citation>
    <scope>NUCLEOTIDE SEQUENCE</scope>
    <source>
        <strain evidence="7">Bigg-433</strain>
    </source>
</reference>
<feature type="transmembrane region" description="Helical" evidence="6">
    <location>
        <begin position="527"/>
        <end position="551"/>
    </location>
</feature>
<evidence type="ECO:0000256" key="5">
    <source>
        <dbReference type="RuleBase" id="RU003833"/>
    </source>
</evidence>
<evidence type="ECO:0000256" key="1">
    <source>
        <dbReference type="ARBA" id="ARBA00009283"/>
    </source>
</evidence>
<dbReference type="GO" id="GO:0045134">
    <property type="term" value="F:UDP phosphatase activity"/>
    <property type="evidence" value="ECO:0007669"/>
    <property type="project" value="TreeGrafter"/>
</dbReference>
<dbReference type="PANTHER" id="PTHR11782">
    <property type="entry name" value="ADENOSINE/GUANOSINE DIPHOSPHATASE"/>
    <property type="match status" value="1"/>
</dbReference>
<keyword evidence="4" id="KW-0547">Nucleotide-binding</keyword>
<name>A0A834CCZ4_ORYME</name>
<evidence type="ECO:0000256" key="3">
    <source>
        <dbReference type="PIRSR" id="PIRSR600407-1"/>
    </source>
</evidence>
<keyword evidence="6" id="KW-0472">Membrane</keyword>
<dbReference type="GO" id="GO:0017111">
    <property type="term" value="F:ribonucleoside triphosphate phosphatase activity"/>
    <property type="evidence" value="ECO:0007669"/>
    <property type="project" value="TreeGrafter"/>
</dbReference>
<dbReference type="GO" id="GO:0004382">
    <property type="term" value="F:GDP phosphatase activity"/>
    <property type="evidence" value="ECO:0007669"/>
    <property type="project" value="TreeGrafter"/>
</dbReference>
<dbReference type="GO" id="GO:0009134">
    <property type="term" value="P:nucleoside diphosphate catabolic process"/>
    <property type="evidence" value="ECO:0007669"/>
    <property type="project" value="TreeGrafter"/>
</dbReference>
<comment type="similarity">
    <text evidence="1 5">Belongs to the GDA1/CD39 NTPase family.</text>
</comment>
<dbReference type="AlphaFoldDB" id="A0A834CCZ4"/>
<keyword evidence="2 5" id="KW-0378">Hydrolase</keyword>
<evidence type="ECO:0000313" key="7">
    <source>
        <dbReference type="EMBL" id="KAF6725469.1"/>
    </source>
</evidence>
<sequence>MRKHQGTPTSLSFALRQMKKNVAMPVIPPLSPAPFFLPCHLSPSHSTISSTNRLFKEMEKKIGYKCRIGGVVLLLLGSIAALVTVAVIQNTWTSNQYSQEYGIVIDSGSSRSTVFLYEWPGEKQNDTGVVTEKTHCQVKSIPISDMTGDKQKDAAVWEAFKNCTDQILKEVPEEKHKSTSLFLGATAGMRLLQLKNESRSEKVMRNLRNYLSSLPFNFQNASIITGEEEGLYGWITVNYLMDNFLERNLLNTYIRPYGAKTVGSMDLGGASTQIAFVVQEEGQGPDYMHVKLYGYPYIVYTHSFLCYGKNEAEKKFMAKVLESPSLQAYKTNPCYPKGFNETIKVSAVYDSECTQKPSNYNPDQSIMIVGAGDTEQCQKLVESIFDFRTCSSSQCSFNGVEQPPVIGDFMAYAGFFYISRALGKNGTSELGDFEVAVREFCSADWEDLIAQKKGIGEKHLKTYCFGAHYVHTLLAKGYKFNNDNWKNINFQRQVGNTSIGWSLGYMMRMSNMIPSEVKVIFPIADPVFAGLIFLFAALIIVAVVLVSIIVVRMCF</sequence>
<evidence type="ECO:0000256" key="4">
    <source>
        <dbReference type="PIRSR" id="PIRSR600407-2"/>
    </source>
</evidence>
<feature type="active site" description="Proton acceptor" evidence="3">
    <location>
        <position position="229"/>
    </location>
</feature>
<evidence type="ECO:0000256" key="6">
    <source>
        <dbReference type="SAM" id="Phobius"/>
    </source>
</evidence>
<dbReference type="Gene3D" id="3.30.420.40">
    <property type="match status" value="1"/>
</dbReference>
<dbReference type="InterPro" id="IPR000407">
    <property type="entry name" value="GDA1_CD39_NTPase"/>
</dbReference>
<protein>
    <submittedName>
        <fullName evidence="7">Ectonucleoside triphosphate diphosphohydrolase 3</fullName>
    </submittedName>
</protein>
<comment type="caution">
    <text evidence="7">The sequence shown here is derived from an EMBL/GenBank/DDBJ whole genome shotgun (WGS) entry which is preliminary data.</text>
</comment>
<dbReference type="PROSITE" id="PS01238">
    <property type="entry name" value="GDA1_CD39_NTPASE"/>
    <property type="match status" value="1"/>
</dbReference>
<feature type="transmembrane region" description="Helical" evidence="6">
    <location>
        <begin position="68"/>
        <end position="88"/>
    </location>
</feature>
<keyword evidence="4" id="KW-0067">ATP-binding</keyword>
<dbReference type="GO" id="GO:0005524">
    <property type="term" value="F:ATP binding"/>
    <property type="evidence" value="ECO:0007669"/>
    <property type="project" value="UniProtKB-KW"/>
</dbReference>
<dbReference type="GO" id="GO:0005886">
    <property type="term" value="C:plasma membrane"/>
    <property type="evidence" value="ECO:0007669"/>
    <property type="project" value="TreeGrafter"/>
</dbReference>
<dbReference type="Proteomes" id="UP000646548">
    <property type="component" value="Unassembled WGS sequence"/>
</dbReference>
<evidence type="ECO:0000256" key="2">
    <source>
        <dbReference type="ARBA" id="ARBA00022801"/>
    </source>
</evidence>